<feature type="domain" description="Calcineurin-like phosphoesterase" evidence="6">
    <location>
        <begin position="2"/>
        <end position="143"/>
    </location>
</feature>
<dbReference type="OrthoDB" id="9807890at2"/>
<dbReference type="PANTHER" id="PTHR40942:SF4">
    <property type="entry name" value="CYTOCHROME C5"/>
    <property type="match status" value="1"/>
</dbReference>
<dbReference type="PIRSF" id="PIRSF000903">
    <property type="entry name" value="B5n-ttraPtase_sm"/>
    <property type="match status" value="1"/>
</dbReference>
<accession>A0A1G5SDW3</accession>
<dbReference type="RefSeq" id="WP_090285454.1">
    <property type="nucleotide sequence ID" value="NZ_FMWO01000044.1"/>
</dbReference>
<evidence type="ECO:0000256" key="2">
    <source>
        <dbReference type="ARBA" id="ARBA00005419"/>
    </source>
</evidence>
<proteinExistence type="inferred from homology"/>
<dbReference type="InterPro" id="IPR004617">
    <property type="entry name" value="ApaH"/>
</dbReference>
<dbReference type="Pfam" id="PF00149">
    <property type="entry name" value="Metallophos"/>
    <property type="match status" value="1"/>
</dbReference>
<dbReference type="STRING" id="51642.NSMM_370077"/>
<evidence type="ECO:0000259" key="6">
    <source>
        <dbReference type="Pfam" id="PF00149"/>
    </source>
</evidence>
<dbReference type="InterPro" id="IPR004843">
    <property type="entry name" value="Calcineurin-like_PHP"/>
</dbReference>
<dbReference type="NCBIfam" id="NF001204">
    <property type="entry name" value="PRK00166.1"/>
    <property type="match status" value="1"/>
</dbReference>
<dbReference type="NCBIfam" id="TIGR00668">
    <property type="entry name" value="apaH"/>
    <property type="match status" value="1"/>
</dbReference>
<gene>
    <name evidence="5 7" type="primary">apaH</name>
    <name evidence="7" type="ORF">NSMM_370077</name>
</gene>
<evidence type="ECO:0000256" key="5">
    <source>
        <dbReference type="HAMAP-Rule" id="MF_00199"/>
    </source>
</evidence>
<dbReference type="HAMAP" id="MF_00199">
    <property type="entry name" value="ApaH"/>
    <property type="match status" value="1"/>
</dbReference>
<keyword evidence="8" id="KW-1185">Reference proteome</keyword>
<comment type="function">
    <text evidence="1 5">Hydrolyzes diadenosine 5',5'''-P1,P4-tetraphosphate to yield ADP.</text>
</comment>
<organism evidence="7 8">
    <name type="scientific">Nitrosomonas mobilis</name>
    <dbReference type="NCBI Taxonomy" id="51642"/>
    <lineage>
        <taxon>Bacteria</taxon>
        <taxon>Pseudomonadati</taxon>
        <taxon>Pseudomonadota</taxon>
        <taxon>Betaproteobacteria</taxon>
        <taxon>Nitrosomonadales</taxon>
        <taxon>Nitrosomonadaceae</taxon>
        <taxon>Nitrosomonas</taxon>
    </lineage>
</organism>
<evidence type="ECO:0000256" key="3">
    <source>
        <dbReference type="ARBA" id="ARBA00022801"/>
    </source>
</evidence>
<dbReference type="GO" id="GO:0008803">
    <property type="term" value="F:bis(5'-nucleosyl)-tetraphosphatase (symmetrical) activity"/>
    <property type="evidence" value="ECO:0007669"/>
    <property type="project" value="UniProtKB-UniRule"/>
</dbReference>
<keyword evidence="3 5" id="KW-0378">Hydrolase</keyword>
<comment type="catalytic activity">
    <reaction evidence="4 5">
        <text>P(1),P(4)-bis(5'-adenosyl) tetraphosphate + H2O = 2 ADP + 2 H(+)</text>
        <dbReference type="Rhea" id="RHEA:24252"/>
        <dbReference type="ChEBI" id="CHEBI:15377"/>
        <dbReference type="ChEBI" id="CHEBI:15378"/>
        <dbReference type="ChEBI" id="CHEBI:58141"/>
        <dbReference type="ChEBI" id="CHEBI:456216"/>
        <dbReference type="EC" id="3.6.1.41"/>
    </reaction>
</comment>
<dbReference type="EMBL" id="FMWO01000044">
    <property type="protein sequence ID" value="SCZ85298.1"/>
    <property type="molecule type" value="Genomic_DNA"/>
</dbReference>
<dbReference type="Proteomes" id="UP000198729">
    <property type="component" value="Unassembled WGS sequence"/>
</dbReference>
<evidence type="ECO:0000256" key="4">
    <source>
        <dbReference type="ARBA" id="ARBA00049417"/>
    </source>
</evidence>
<dbReference type="AlphaFoldDB" id="A0A1G5SDW3"/>
<evidence type="ECO:0000313" key="8">
    <source>
        <dbReference type="Proteomes" id="UP000198729"/>
    </source>
</evidence>
<dbReference type="SUPFAM" id="SSF56300">
    <property type="entry name" value="Metallo-dependent phosphatases"/>
    <property type="match status" value="1"/>
</dbReference>
<dbReference type="CDD" id="cd07422">
    <property type="entry name" value="MPP_ApaH"/>
    <property type="match status" value="1"/>
</dbReference>
<evidence type="ECO:0000313" key="7">
    <source>
        <dbReference type="EMBL" id="SCZ85298.1"/>
    </source>
</evidence>
<reference evidence="7 8" key="1">
    <citation type="submission" date="2016-10" db="EMBL/GenBank/DDBJ databases">
        <authorList>
            <person name="de Groot N.N."/>
        </authorList>
    </citation>
    <scope>NUCLEOTIDE SEQUENCE [LARGE SCALE GENOMIC DNA]</scope>
    <source>
        <strain evidence="7">1</strain>
    </source>
</reference>
<dbReference type="InterPro" id="IPR029052">
    <property type="entry name" value="Metallo-depent_PP-like"/>
</dbReference>
<dbReference type="EC" id="3.6.1.41" evidence="5"/>
<protein>
    <recommendedName>
        <fullName evidence="5">Bis(5'-nucleosyl)-tetraphosphatase, symmetrical</fullName>
        <ecNumber evidence="5">3.6.1.41</ecNumber>
    </recommendedName>
    <alternativeName>
        <fullName evidence="5">Ap4A hydrolase</fullName>
    </alternativeName>
    <alternativeName>
        <fullName evidence="5">Diadenosine 5',5'''-P1,P4-tetraphosphate pyrophosphohydrolase</fullName>
    </alternativeName>
    <alternativeName>
        <fullName evidence="5">Diadenosine tetraphosphatase</fullName>
    </alternativeName>
</protein>
<name>A0A1G5SDW3_9PROT</name>
<evidence type="ECO:0000256" key="1">
    <source>
        <dbReference type="ARBA" id="ARBA00003413"/>
    </source>
</evidence>
<dbReference type="Gene3D" id="3.60.21.10">
    <property type="match status" value="1"/>
</dbReference>
<dbReference type="PANTHER" id="PTHR40942">
    <property type="match status" value="1"/>
</dbReference>
<sequence length="267" mass="30305">MSTYAIGDIQGCHQHFQQLLEIIGFNPSRDKLWLVGDVVNRGPNSLAVLHTLMQLGDAVIMVLGNHDLHLLMVAAGVTTEQPHDTLKSILQAPDREKLLSWLRHQRLFYHEDEYALVHAGLLPGWSVDQAEYLAQEVEVILCNDQSFQEFAPSMYGNDPDHWQDSLQGEHRWRVIINAMTRLRVCTREGKMNFAFKANPTDIPAGYVPWFNVPNRASKTHTILFGHWSALGLRMERNLIALDTGCLWGGRLTAVRLEDRTVFQVPCA</sequence>
<comment type="similarity">
    <text evidence="2 5">Belongs to the Ap4A hydrolase family.</text>
</comment>